<dbReference type="Proteomes" id="UP000241074">
    <property type="component" value="Chromosome"/>
</dbReference>
<keyword evidence="2" id="KW-1185">Reference proteome</keyword>
<dbReference type="KEGG" id="xba:C7S18_04695"/>
<sequence>MASQLGRLGLSSHCRTPAVRGGGRVAQSATWRCANDDVVAAALATDARTWRALTIGAMTKSTTLQSLLVLAVTVLLASCSPPEYPADWPKPVDAWLDRRGGCPDLSGDFDAVRTELIWLLLAERQKTAADKYHHEQRARFTQADDGNWLRIELSLNERGLRDYRANQLRFNLDDPMPFRRLTLYRDQDFQCRSGWLESLHYPEASSTTGVQRKLARFRRDADHGLVAETVSAVERTLSYSSATGAAFITQDEREWHRWPQRSPEADQRLGAEQSVTLYRYDWQNGPSSVPTRFNNYRMQPICLQLHVFGTVIAPAGPELRRSRDDVSPLPPQCPIGWGKFDPGETLRREFALPEYGGESQQIVWFPLEQGESGRQMILVNDAAHLPMMPER</sequence>
<name>A0A2P1PNX3_9GAMM</name>
<dbReference type="AlphaFoldDB" id="A0A2P1PNX3"/>
<evidence type="ECO:0000313" key="1">
    <source>
        <dbReference type="EMBL" id="AVP96539.1"/>
    </source>
</evidence>
<dbReference type="EMBL" id="CP027860">
    <property type="protein sequence ID" value="AVP96539.1"/>
    <property type="molecule type" value="Genomic_DNA"/>
</dbReference>
<protein>
    <submittedName>
        <fullName evidence="1">Uncharacterized protein</fullName>
    </submittedName>
</protein>
<evidence type="ECO:0000313" key="2">
    <source>
        <dbReference type="Proteomes" id="UP000241074"/>
    </source>
</evidence>
<reference evidence="1 2" key="1">
    <citation type="submission" date="2018-03" db="EMBL/GenBank/DDBJ databases">
        <title>Ahniella affigens gen. nov., sp. nov., a gammaproteobacterium isolated from sandy soil near a stream.</title>
        <authorList>
            <person name="Ko Y."/>
            <person name="Kim J.-H."/>
        </authorList>
    </citation>
    <scope>NUCLEOTIDE SEQUENCE [LARGE SCALE GENOMIC DNA]</scope>
    <source>
        <strain evidence="1 2">D13</strain>
    </source>
</reference>
<reference evidence="1 2" key="2">
    <citation type="submission" date="2018-03" db="EMBL/GenBank/DDBJ databases">
        <authorList>
            <person name="Keele B.F."/>
        </authorList>
    </citation>
    <scope>NUCLEOTIDE SEQUENCE [LARGE SCALE GENOMIC DNA]</scope>
    <source>
        <strain evidence="1 2">D13</strain>
    </source>
</reference>
<organism evidence="1 2">
    <name type="scientific">Ahniella affigens</name>
    <dbReference type="NCBI Taxonomy" id="2021234"/>
    <lineage>
        <taxon>Bacteria</taxon>
        <taxon>Pseudomonadati</taxon>
        <taxon>Pseudomonadota</taxon>
        <taxon>Gammaproteobacteria</taxon>
        <taxon>Lysobacterales</taxon>
        <taxon>Rhodanobacteraceae</taxon>
        <taxon>Ahniella</taxon>
    </lineage>
</organism>
<accession>A0A2P1PNX3</accession>
<gene>
    <name evidence="1" type="ORF">C7S18_04695</name>
</gene>
<proteinExistence type="predicted"/>